<evidence type="ECO:0000256" key="1">
    <source>
        <dbReference type="ARBA" id="ARBA00023157"/>
    </source>
</evidence>
<evidence type="ECO:0000259" key="4">
    <source>
        <dbReference type="PROSITE" id="PS50026"/>
    </source>
</evidence>
<dbReference type="PANTHER" id="PTHR15036">
    <property type="entry name" value="PIKACHURIN-LIKE PROTEIN"/>
    <property type="match status" value="1"/>
</dbReference>
<dbReference type="SUPFAM" id="SSF49899">
    <property type="entry name" value="Concanavalin A-like lectins/glucanases"/>
    <property type="match status" value="2"/>
</dbReference>
<dbReference type="Pfam" id="PF02210">
    <property type="entry name" value="Laminin_G_2"/>
    <property type="match status" value="1"/>
</dbReference>
<dbReference type="Gene3D" id="2.10.25.10">
    <property type="entry name" value="Laminin"/>
    <property type="match status" value="1"/>
</dbReference>
<feature type="disulfide bond" evidence="2">
    <location>
        <begin position="201"/>
        <end position="210"/>
    </location>
</feature>
<dbReference type="PROSITE" id="PS50026">
    <property type="entry name" value="EGF_3"/>
    <property type="match status" value="2"/>
</dbReference>
<keyword evidence="2" id="KW-0245">EGF-like domain</keyword>
<reference evidence="7" key="3">
    <citation type="submission" date="2020-10" db="UniProtKB">
        <authorList>
            <consortium name="WormBaseParasite"/>
        </authorList>
    </citation>
    <scope>IDENTIFICATION</scope>
</reference>
<evidence type="ECO:0000256" key="2">
    <source>
        <dbReference type="PROSITE-ProRule" id="PRU00076"/>
    </source>
</evidence>
<reference evidence="5" key="2">
    <citation type="submission" date="2014-06" db="EMBL/GenBank/DDBJ databases">
        <authorList>
            <person name="Aslett M."/>
        </authorList>
    </citation>
    <scope>NUCLEOTIDE SEQUENCE</scope>
</reference>
<evidence type="ECO:0000313" key="7">
    <source>
        <dbReference type="WBParaSite" id="EgrG_000059400"/>
    </source>
</evidence>
<organism evidence="5">
    <name type="scientific">Echinococcus granulosus</name>
    <name type="common">Hydatid tapeworm</name>
    <dbReference type="NCBI Taxonomy" id="6210"/>
    <lineage>
        <taxon>Eukaryota</taxon>
        <taxon>Metazoa</taxon>
        <taxon>Spiralia</taxon>
        <taxon>Lophotrochozoa</taxon>
        <taxon>Platyhelminthes</taxon>
        <taxon>Cestoda</taxon>
        <taxon>Eucestoda</taxon>
        <taxon>Cyclophyllidea</taxon>
        <taxon>Taeniidae</taxon>
        <taxon>Echinococcus</taxon>
        <taxon>Echinococcus granulosus group</taxon>
    </lineage>
</organism>
<evidence type="ECO:0000313" key="6">
    <source>
        <dbReference type="Proteomes" id="UP000492820"/>
    </source>
</evidence>
<dbReference type="OrthoDB" id="10014052at2759"/>
<dbReference type="PROSITE" id="PS50025">
    <property type="entry name" value="LAM_G_DOMAIN"/>
    <property type="match status" value="2"/>
</dbReference>
<dbReference type="CDD" id="cd00054">
    <property type="entry name" value="EGF_CA"/>
    <property type="match status" value="1"/>
</dbReference>
<keyword evidence="1 2" id="KW-1015">Disulfide bond</keyword>
<dbReference type="EMBL" id="LK028585">
    <property type="protein sequence ID" value="CDS22090.1"/>
    <property type="molecule type" value="Genomic_DNA"/>
</dbReference>
<evidence type="ECO:0000313" key="5">
    <source>
        <dbReference type="EMBL" id="CDS22090.1"/>
    </source>
</evidence>
<dbReference type="SMART" id="SM00181">
    <property type="entry name" value="EGF"/>
    <property type="match status" value="2"/>
</dbReference>
<dbReference type="PANTHER" id="PTHR15036:SF85">
    <property type="entry name" value="SP2353, ISOFORM A"/>
    <property type="match status" value="1"/>
</dbReference>
<protein>
    <submittedName>
        <fullName evidence="5 7">Pikachurin</fullName>
    </submittedName>
</protein>
<dbReference type="GO" id="GO:0016020">
    <property type="term" value="C:membrane"/>
    <property type="evidence" value="ECO:0007669"/>
    <property type="project" value="UniProtKB-SubCell"/>
</dbReference>
<dbReference type="PROSITE" id="PS00022">
    <property type="entry name" value="EGF_1"/>
    <property type="match status" value="1"/>
</dbReference>
<feature type="domain" description="EGF-like" evidence="4">
    <location>
        <begin position="404"/>
        <end position="442"/>
    </location>
</feature>
<dbReference type="InterPro" id="IPR001791">
    <property type="entry name" value="Laminin_G"/>
</dbReference>
<proteinExistence type="predicted"/>
<dbReference type="WBParaSite" id="EgrG_000059400">
    <property type="protein sequence ID" value="EgrG_000059400"/>
    <property type="gene ID" value="EgrG_000059400"/>
</dbReference>
<dbReference type="CDD" id="cd00110">
    <property type="entry name" value="LamG"/>
    <property type="match status" value="1"/>
</dbReference>
<dbReference type="SMART" id="SM00282">
    <property type="entry name" value="LamG"/>
    <property type="match status" value="1"/>
</dbReference>
<feature type="domain" description="Laminin G" evidence="3">
    <location>
        <begin position="216"/>
        <end position="408"/>
    </location>
</feature>
<name>A0A068WWJ9_ECHGR</name>
<evidence type="ECO:0000259" key="3">
    <source>
        <dbReference type="PROSITE" id="PS50025"/>
    </source>
</evidence>
<dbReference type="Gene3D" id="2.60.120.200">
    <property type="match status" value="2"/>
</dbReference>
<sequence length="515" mass="57531">MQIKPYIFRPHTLIFFHNSSTRKQAFYLELNNQLIQLRVYNKSKAGHFYLSRLLQHSLKLQNANADFFDIAFRLITPDQFRLSVNQHEVHSHIEDIPPESKTDHSMGSFSNEHEIYIGGHLTLTLGNPFPIVSAAENSLIGCVGDVNINGHLCDPRQSSFVGDATGGFGVVDCARNVCTQHACEGSSFCKPVSSTEYACQCPIGTRPPWCKQDRIPVIPEFLGNSYLSVRGFRATSWTETLLEMTFLPKKTTGLIIYSGFSFDKRGDFICVALVNGKIIVSLDLGHGPSFKKSAQNLTLNSWHTLRVKRRGRSFDIYLSGQHTSSGPEIFTQGSFVQLTIMDELYVGGIPNPDRISAYLPEYQELVSYKSVRGFSGCVQSLIINGLRVDLVEDFIEFVNIVNCEMHECAKRFPPCGFNGKCIALSHTWKCICKAGLGGPKCEKNLLRAFNSRIAFDAYSFLALEQPKSILPKLTPTLKISANISKSKHMGSSDWVATGSANRLVLRKLSVEFLKY</sequence>
<dbReference type="InterPro" id="IPR000742">
    <property type="entry name" value="EGF"/>
</dbReference>
<dbReference type="InterPro" id="IPR050372">
    <property type="entry name" value="Neurexin-related_CASP"/>
</dbReference>
<reference evidence="5 6" key="1">
    <citation type="journal article" date="2013" name="Nature">
        <title>The genomes of four tapeworm species reveal adaptations to parasitism.</title>
        <authorList>
            <person name="Tsai I.J."/>
            <person name="Zarowiecki M."/>
            <person name="Holroyd N."/>
            <person name="Garciarrubio A."/>
            <person name="Sanchez-Flores A."/>
            <person name="Brooks K.L."/>
            <person name="Tracey A."/>
            <person name="Bobes R.J."/>
            <person name="Fragoso G."/>
            <person name="Sciutto E."/>
            <person name="Aslett M."/>
            <person name="Beasley H."/>
            <person name="Bennett H.M."/>
            <person name="Cai J."/>
            <person name="Camicia F."/>
            <person name="Clark R."/>
            <person name="Cucher M."/>
            <person name="De Silva N."/>
            <person name="Day T.A."/>
            <person name="Deplazes P."/>
            <person name="Estrada K."/>
            <person name="Fernandez C."/>
            <person name="Holland P.W."/>
            <person name="Hou J."/>
            <person name="Hu S."/>
            <person name="Huckvale T."/>
            <person name="Hung S.S."/>
            <person name="Kamenetzky L."/>
            <person name="Keane J.A."/>
            <person name="Kiss F."/>
            <person name="Koziol U."/>
            <person name="Lambert O."/>
            <person name="Liu K."/>
            <person name="Luo X."/>
            <person name="Luo Y."/>
            <person name="Macchiaroli N."/>
            <person name="Nichol S."/>
            <person name="Paps J."/>
            <person name="Parkinson J."/>
            <person name="Pouchkina-Stantcheva N."/>
            <person name="Riddiford N."/>
            <person name="Rosenzvit M."/>
            <person name="Salinas G."/>
            <person name="Wasmuth J.D."/>
            <person name="Zamanian M."/>
            <person name="Zheng Y."/>
            <person name="Cai X."/>
            <person name="Soberon X."/>
            <person name="Olson P.D."/>
            <person name="Laclette J.P."/>
            <person name="Brehm K."/>
            <person name="Berriman M."/>
            <person name="Garciarrubio A."/>
            <person name="Bobes R.J."/>
            <person name="Fragoso G."/>
            <person name="Sanchez-Flores A."/>
            <person name="Estrada K."/>
            <person name="Cevallos M.A."/>
            <person name="Morett E."/>
            <person name="Gonzalez V."/>
            <person name="Portillo T."/>
            <person name="Ochoa-Leyva A."/>
            <person name="Jose M.V."/>
            <person name="Sciutto E."/>
            <person name="Landa A."/>
            <person name="Jimenez L."/>
            <person name="Valdes V."/>
            <person name="Carrero J.C."/>
            <person name="Larralde C."/>
            <person name="Morales-Montor J."/>
            <person name="Limon-Lason J."/>
            <person name="Soberon X."/>
            <person name="Laclette J.P."/>
        </authorList>
    </citation>
    <scope>NUCLEOTIDE SEQUENCE [LARGE SCALE GENOMIC DNA]</scope>
</reference>
<accession>A0A068WWJ9</accession>
<dbReference type="InterPro" id="IPR013320">
    <property type="entry name" value="ConA-like_dom_sf"/>
</dbReference>
<dbReference type="Pfam" id="PF00054">
    <property type="entry name" value="Laminin_G_1"/>
    <property type="match status" value="1"/>
</dbReference>
<feature type="domain" description="EGF-like" evidence="4">
    <location>
        <begin position="174"/>
        <end position="211"/>
    </location>
</feature>
<gene>
    <name evidence="5" type="ORF">EgrG_000059400</name>
</gene>
<feature type="disulfide bond" evidence="2">
    <location>
        <begin position="432"/>
        <end position="441"/>
    </location>
</feature>
<feature type="domain" description="Laminin G" evidence="3">
    <location>
        <begin position="1"/>
        <end position="178"/>
    </location>
</feature>
<comment type="caution">
    <text evidence="2">Lacks conserved residue(s) required for the propagation of feature annotation.</text>
</comment>
<dbReference type="Proteomes" id="UP000492820">
    <property type="component" value="Unassembled WGS sequence"/>
</dbReference>
<dbReference type="AlphaFoldDB" id="A0A068WWJ9"/>
<dbReference type="SUPFAM" id="SSF57196">
    <property type="entry name" value="EGF/Laminin"/>
    <property type="match status" value="1"/>
</dbReference>